<dbReference type="InterPro" id="IPR043519">
    <property type="entry name" value="NT_sf"/>
</dbReference>
<evidence type="ECO:0000313" key="1">
    <source>
        <dbReference type="EMBL" id="QEL16888.1"/>
    </source>
</evidence>
<dbReference type="OrthoDB" id="268376at2"/>
<dbReference type="EMBL" id="CP042425">
    <property type="protein sequence ID" value="QEL16888.1"/>
    <property type="molecule type" value="Genomic_DNA"/>
</dbReference>
<protein>
    <recommendedName>
        <fullName evidence="3">Nucleotidyltransferase family protein</fullName>
    </recommendedName>
</protein>
<reference evidence="2" key="1">
    <citation type="submission" date="2019-08" db="EMBL/GenBank/DDBJ databases">
        <title>Limnoglobus roseus gen. nov., sp. nov., a novel freshwater planctomycete with a giant genome from the family Gemmataceae.</title>
        <authorList>
            <person name="Kulichevskaya I.S."/>
            <person name="Naumoff D.G."/>
            <person name="Miroshnikov K."/>
            <person name="Ivanova A."/>
            <person name="Philippov D.A."/>
            <person name="Hakobyan A."/>
            <person name="Rijpstra I.C."/>
            <person name="Sinninghe Damste J.S."/>
            <person name="Liesack W."/>
            <person name="Dedysh S.N."/>
        </authorList>
    </citation>
    <scope>NUCLEOTIDE SEQUENCE [LARGE SCALE GENOMIC DNA]</scope>
    <source>
        <strain evidence="2">PX52</strain>
    </source>
</reference>
<evidence type="ECO:0000313" key="2">
    <source>
        <dbReference type="Proteomes" id="UP000324974"/>
    </source>
</evidence>
<accession>A0A5C1AIT9</accession>
<name>A0A5C1AIT9_9BACT</name>
<dbReference type="RefSeq" id="WP_149111559.1">
    <property type="nucleotide sequence ID" value="NZ_CP042425.1"/>
</dbReference>
<dbReference type="KEGG" id="lrs:PX52LOC_03863"/>
<dbReference type="SUPFAM" id="SSF81301">
    <property type="entry name" value="Nucleotidyltransferase"/>
    <property type="match status" value="1"/>
</dbReference>
<organism evidence="1 2">
    <name type="scientific">Limnoglobus roseus</name>
    <dbReference type="NCBI Taxonomy" id="2598579"/>
    <lineage>
        <taxon>Bacteria</taxon>
        <taxon>Pseudomonadati</taxon>
        <taxon>Planctomycetota</taxon>
        <taxon>Planctomycetia</taxon>
        <taxon>Gemmatales</taxon>
        <taxon>Gemmataceae</taxon>
        <taxon>Limnoglobus</taxon>
    </lineage>
</organism>
<gene>
    <name evidence="1" type="ORF">PX52LOC_03863</name>
</gene>
<evidence type="ECO:0008006" key="3">
    <source>
        <dbReference type="Google" id="ProtNLM"/>
    </source>
</evidence>
<dbReference type="Proteomes" id="UP000324974">
    <property type="component" value="Chromosome"/>
</dbReference>
<proteinExistence type="predicted"/>
<dbReference type="Gene3D" id="3.30.460.40">
    <property type="match status" value="1"/>
</dbReference>
<keyword evidence="2" id="KW-1185">Reference proteome</keyword>
<dbReference type="AlphaFoldDB" id="A0A5C1AIT9"/>
<sequence>MHASTFYPDTIDRMERAVNQVKLRLRKAVEALEAGGVPYAVVGGNAVAAWVTQVDPGSERFTRDVDILIDRDRLPAVIAVMEAVGFEYANTSGVDPFIEKPDGRPSDGVHLLYAGEKVKAEYGTTAPTMAETERGPEFQVVSLEALVRMKLESNRRKDQLHLDDMIGVGLIDQTWTNRFPPYLAERLQHLLDTPDG</sequence>